<evidence type="ECO:0000313" key="2">
    <source>
        <dbReference type="WBParaSite" id="MBELARI_LOCUS8979"/>
    </source>
</evidence>
<proteinExistence type="predicted"/>
<accession>A0AAF3FPF0</accession>
<dbReference type="AlphaFoldDB" id="A0AAF3FPF0"/>
<dbReference type="Proteomes" id="UP000887575">
    <property type="component" value="Unassembled WGS sequence"/>
</dbReference>
<evidence type="ECO:0000313" key="1">
    <source>
        <dbReference type="Proteomes" id="UP000887575"/>
    </source>
</evidence>
<protein>
    <submittedName>
        <fullName evidence="2">Uncharacterized protein</fullName>
    </submittedName>
</protein>
<organism evidence="1 2">
    <name type="scientific">Mesorhabditis belari</name>
    <dbReference type="NCBI Taxonomy" id="2138241"/>
    <lineage>
        <taxon>Eukaryota</taxon>
        <taxon>Metazoa</taxon>
        <taxon>Ecdysozoa</taxon>
        <taxon>Nematoda</taxon>
        <taxon>Chromadorea</taxon>
        <taxon>Rhabditida</taxon>
        <taxon>Rhabditina</taxon>
        <taxon>Rhabditomorpha</taxon>
        <taxon>Rhabditoidea</taxon>
        <taxon>Rhabditidae</taxon>
        <taxon>Mesorhabditinae</taxon>
        <taxon>Mesorhabditis</taxon>
    </lineage>
</organism>
<dbReference type="WBParaSite" id="MBELARI_LOCUS8979">
    <property type="protein sequence ID" value="MBELARI_LOCUS8979"/>
    <property type="gene ID" value="MBELARI_LOCUS8979"/>
</dbReference>
<reference evidence="2" key="1">
    <citation type="submission" date="2024-02" db="UniProtKB">
        <authorList>
            <consortium name="WormBaseParasite"/>
        </authorList>
    </citation>
    <scope>IDENTIFICATION</scope>
</reference>
<name>A0AAF3FPF0_9BILA</name>
<keyword evidence="1" id="KW-1185">Reference proteome</keyword>
<sequence length="195" mass="22059">MLLECYNQDISHGILVNVQAGFEDVLILGRFVEKLASIAGYQQVRVDEDNLSANTSCGSEYEDEIDEEIEYLVWQAKAKKVDRPRPILMFVEDNVLPLGFSFPGGSAGYFEITHTPSDTHYRFAYMPGVNRTYELAPEDCGRRAAGRLTYLMHNVMLQNPPNPNNQRVFKLRNGRRRVAASPFVDLAEVDVPSKN</sequence>